<comment type="caution">
    <text evidence="1">The sequence shown here is derived from an EMBL/GenBank/DDBJ whole genome shotgun (WGS) entry which is preliminary data.</text>
</comment>
<name>A0A1E8FH56_9ALTE</name>
<evidence type="ECO:0000313" key="2">
    <source>
        <dbReference type="Proteomes" id="UP000176037"/>
    </source>
</evidence>
<proteinExistence type="predicted"/>
<reference evidence="1 2" key="1">
    <citation type="submission" date="2016-09" db="EMBL/GenBank/DDBJ databases">
        <title>Alteromonas lipolytica, a new species isolated from sea water.</title>
        <authorList>
            <person name="Wu Y.-H."/>
            <person name="Cheng H."/>
            <person name="Xu X.-W."/>
        </authorList>
    </citation>
    <scope>NUCLEOTIDE SEQUENCE [LARGE SCALE GENOMIC DNA]</scope>
    <source>
        <strain evidence="1 2">JW12</strain>
    </source>
</reference>
<accession>A0A1E8FH56</accession>
<protein>
    <recommendedName>
        <fullName evidence="3">DUF2066 domain-containing protein</fullName>
    </recommendedName>
</protein>
<sequence length="447" mass="49967">MNMEFVKSLPVPEFKNLRKKMSVLTAGLALLMGCSVLSVAFASSTVELATGKVPVENRASRTLSKGTRQAIEQLLVRITGQQDINDYQAVDTIRQNANRYLRAYRFTEEQGQLYLVAEFDRDLIESELVRLRMPIWGSRRPDALLWLVVEDDEGERRIVDDGNTSALAQAVRQQTVSRGVPLALPLMDIDDTLTINGYDVWGMFPEQLVNAAKRYNVDYVLGARLYPNRTREVVYRRPERPVSSRFIPEPFHLPALRLNEFGTVELPLPAEMDAIEMCWVEKEADAGPVFTQEEFSTIAARARKGRYSLDYLYLAASQGAYTVTHQTVIGDEPAQLIAGFINDYANYLGQNFAILPGEGDAAQSVSISVGNLSSLAAVVAVQAYLQNLSVTDNVMLIQQQGMVSTFQLNLLGNEQDLRSVLALDKQLQPLTDAFGQPLEGMHYFWSQ</sequence>
<evidence type="ECO:0000313" key="1">
    <source>
        <dbReference type="EMBL" id="OFI35287.1"/>
    </source>
</evidence>
<evidence type="ECO:0008006" key="3">
    <source>
        <dbReference type="Google" id="ProtNLM"/>
    </source>
</evidence>
<gene>
    <name evidence="1" type="ORF">BFC17_17300</name>
</gene>
<dbReference type="AlphaFoldDB" id="A0A1E8FH56"/>
<dbReference type="EMBL" id="MJIC01000010">
    <property type="protein sequence ID" value="OFI35287.1"/>
    <property type="molecule type" value="Genomic_DNA"/>
</dbReference>
<dbReference type="PROSITE" id="PS51257">
    <property type="entry name" value="PROKAR_LIPOPROTEIN"/>
    <property type="match status" value="1"/>
</dbReference>
<dbReference type="Proteomes" id="UP000176037">
    <property type="component" value="Unassembled WGS sequence"/>
</dbReference>
<dbReference type="Pfam" id="PF09839">
    <property type="entry name" value="DUF2066"/>
    <property type="match status" value="1"/>
</dbReference>
<dbReference type="STRING" id="1856405.BFC17_17300"/>
<dbReference type="OrthoDB" id="6195299at2"/>
<dbReference type="InterPro" id="IPR018642">
    <property type="entry name" value="DUF2066"/>
</dbReference>
<keyword evidence="2" id="KW-1185">Reference proteome</keyword>
<organism evidence="1 2">
    <name type="scientific">Alteromonas lipolytica</name>
    <dbReference type="NCBI Taxonomy" id="1856405"/>
    <lineage>
        <taxon>Bacteria</taxon>
        <taxon>Pseudomonadati</taxon>
        <taxon>Pseudomonadota</taxon>
        <taxon>Gammaproteobacteria</taxon>
        <taxon>Alteromonadales</taxon>
        <taxon>Alteromonadaceae</taxon>
        <taxon>Alteromonas/Salinimonas group</taxon>
        <taxon>Alteromonas</taxon>
    </lineage>
</organism>